<protein>
    <submittedName>
        <fullName evidence="1">Uncharacterized protein</fullName>
    </submittedName>
</protein>
<reference evidence="1 2" key="1">
    <citation type="submission" date="2020-08" db="EMBL/GenBank/DDBJ databases">
        <title>Genomic Encyclopedia of Type Strains, Phase IV (KMG-V): Genome sequencing to study the core and pangenomes of soil and plant-associated prokaryotes.</title>
        <authorList>
            <person name="Whitman W."/>
        </authorList>
    </citation>
    <scope>NUCLEOTIDE SEQUENCE [LARGE SCALE GENOMIC DNA]</scope>
    <source>
        <strain evidence="1 2">MP7CTX6</strain>
    </source>
</reference>
<evidence type="ECO:0000313" key="2">
    <source>
        <dbReference type="Proteomes" id="UP000537718"/>
    </source>
</evidence>
<organism evidence="1 2">
    <name type="scientific">Pedobacter cryoconitis</name>
    <dbReference type="NCBI Taxonomy" id="188932"/>
    <lineage>
        <taxon>Bacteria</taxon>
        <taxon>Pseudomonadati</taxon>
        <taxon>Bacteroidota</taxon>
        <taxon>Sphingobacteriia</taxon>
        <taxon>Sphingobacteriales</taxon>
        <taxon>Sphingobacteriaceae</taxon>
        <taxon>Pedobacter</taxon>
    </lineage>
</organism>
<dbReference type="RefSeq" id="WP_260319828.1">
    <property type="nucleotide sequence ID" value="NZ_JACHCF010000014.1"/>
</dbReference>
<name>A0A7W9DLV4_9SPHI</name>
<proteinExistence type="predicted"/>
<sequence>MLGQGNQNYLPVLSGLNAGDIVVISEAIFKNGNDKMDMGNMKM</sequence>
<evidence type="ECO:0000313" key="1">
    <source>
        <dbReference type="EMBL" id="MBB5623706.1"/>
    </source>
</evidence>
<dbReference type="AlphaFoldDB" id="A0A7W9DLV4"/>
<accession>A0A7W9DLV4</accession>
<dbReference type="EMBL" id="JACHCF010000014">
    <property type="protein sequence ID" value="MBB5623706.1"/>
    <property type="molecule type" value="Genomic_DNA"/>
</dbReference>
<dbReference type="Proteomes" id="UP000537718">
    <property type="component" value="Unassembled WGS sequence"/>
</dbReference>
<comment type="caution">
    <text evidence="1">The sequence shown here is derived from an EMBL/GenBank/DDBJ whole genome shotgun (WGS) entry which is preliminary data.</text>
</comment>
<gene>
    <name evidence="1" type="ORF">HDE69_004793</name>
</gene>